<evidence type="ECO:0000313" key="2">
    <source>
        <dbReference type="EMBL" id="CCQ46880.1"/>
    </source>
</evidence>
<proteinExistence type="predicted"/>
<name>A0A024H3Y2_9MICC</name>
<dbReference type="STRING" id="861266.ARTSIC4J27_2856"/>
<evidence type="ECO:0008006" key="4">
    <source>
        <dbReference type="Google" id="ProtNLM"/>
    </source>
</evidence>
<sequence length="187" mass="20676">MSNLFFWIIILSFLIPMALRMYRKSVARRNHEQSFTGRYPDQFPGGGMFPGSNGPQNKQPRDGFTQQDYFGGGFRQLDRPQPLSGGPLPPVQPLPPVPPMGQQFPPYGQPAFGEPPFGQPGYGQSGQPQPGQREEAPQQPAAPATPPPPSAPQGYRARKLAELDTQYSNGELSMEEYMARRTEIMNG</sequence>
<dbReference type="OrthoDB" id="4950326at2"/>
<gene>
    <name evidence="2" type="ORF">ARTSIC4J27_2856</name>
</gene>
<protein>
    <recommendedName>
        <fullName evidence="4">SHOCT domain-containing protein</fullName>
    </recommendedName>
</protein>
<organism evidence="2 3">
    <name type="scientific">Pseudarthrobacter siccitolerans</name>
    <dbReference type="NCBI Taxonomy" id="861266"/>
    <lineage>
        <taxon>Bacteria</taxon>
        <taxon>Bacillati</taxon>
        <taxon>Actinomycetota</taxon>
        <taxon>Actinomycetes</taxon>
        <taxon>Micrococcales</taxon>
        <taxon>Micrococcaceae</taxon>
        <taxon>Pseudarthrobacter</taxon>
    </lineage>
</organism>
<dbReference type="AlphaFoldDB" id="A0A024H3Y2"/>
<dbReference type="EMBL" id="CAQI01000046">
    <property type="protein sequence ID" value="CCQ46880.1"/>
    <property type="molecule type" value="Genomic_DNA"/>
</dbReference>
<evidence type="ECO:0000256" key="1">
    <source>
        <dbReference type="SAM" id="MobiDB-lite"/>
    </source>
</evidence>
<dbReference type="RefSeq" id="WP_050055767.1">
    <property type="nucleotide sequence ID" value="NZ_CAQI01000046.1"/>
</dbReference>
<comment type="caution">
    <text evidence="2">The sequence shown here is derived from an EMBL/GenBank/DDBJ whole genome shotgun (WGS) entry which is preliminary data.</text>
</comment>
<keyword evidence="3" id="KW-1185">Reference proteome</keyword>
<feature type="compositionally biased region" description="Low complexity" evidence="1">
    <location>
        <begin position="125"/>
        <end position="142"/>
    </location>
</feature>
<feature type="region of interest" description="Disordered" evidence="1">
    <location>
        <begin position="33"/>
        <end position="168"/>
    </location>
</feature>
<reference evidence="3" key="1">
    <citation type="journal article" date="2014" name="Genome Announc.">
        <title>Genome Sequence of Arthrobacter siccitolerans 4J27, a Xeroprotectant-Producing Desiccation-Tolerant Microorganism.</title>
        <authorList>
            <person name="Manzanera M."/>
            <person name="Santa-Cruz-Calvo L."/>
            <person name="Vilchez J.I."/>
            <person name="Garcia-Fontana C."/>
            <person name="Silva-Castro G.A."/>
            <person name="Calvo C."/>
            <person name="Gonzalez-Lopez J."/>
        </authorList>
    </citation>
    <scope>NUCLEOTIDE SEQUENCE [LARGE SCALE GENOMIC DNA]</scope>
    <source>
        <strain evidence="3">4J27</strain>
    </source>
</reference>
<dbReference type="Proteomes" id="UP000035722">
    <property type="component" value="Unassembled WGS sequence"/>
</dbReference>
<feature type="compositionally biased region" description="Pro residues" evidence="1">
    <location>
        <begin position="87"/>
        <end position="99"/>
    </location>
</feature>
<accession>A0A024H3Y2</accession>
<feature type="compositionally biased region" description="Polar residues" evidence="1">
    <location>
        <begin position="53"/>
        <end position="68"/>
    </location>
</feature>
<evidence type="ECO:0000313" key="3">
    <source>
        <dbReference type="Proteomes" id="UP000035722"/>
    </source>
</evidence>